<dbReference type="Proteomes" id="UP000315724">
    <property type="component" value="Chromosome"/>
</dbReference>
<feature type="compositionally biased region" description="Low complexity" evidence="1">
    <location>
        <begin position="461"/>
        <end position="482"/>
    </location>
</feature>
<feature type="compositionally biased region" description="Polar residues" evidence="1">
    <location>
        <begin position="501"/>
        <end position="511"/>
    </location>
</feature>
<evidence type="ECO:0000313" key="2">
    <source>
        <dbReference type="EMBL" id="QDT34585.1"/>
    </source>
</evidence>
<dbReference type="AlphaFoldDB" id="A0A517QSJ0"/>
<protein>
    <submittedName>
        <fullName evidence="2">Uncharacterized protein</fullName>
    </submittedName>
</protein>
<dbReference type="KEGG" id="tpol:Mal48_38480"/>
<feature type="compositionally biased region" description="Basic and acidic residues" evidence="1">
    <location>
        <begin position="247"/>
        <end position="261"/>
    </location>
</feature>
<evidence type="ECO:0000313" key="3">
    <source>
        <dbReference type="Proteomes" id="UP000315724"/>
    </source>
</evidence>
<evidence type="ECO:0000256" key="1">
    <source>
        <dbReference type="SAM" id="MobiDB-lite"/>
    </source>
</evidence>
<dbReference type="RefSeq" id="WP_145202755.1">
    <property type="nucleotide sequence ID" value="NZ_CP036267.1"/>
</dbReference>
<accession>A0A517QSJ0</accession>
<gene>
    <name evidence="2" type="ORF">Mal48_38480</name>
</gene>
<feature type="compositionally biased region" description="Basic and acidic residues" evidence="1">
    <location>
        <begin position="52"/>
        <end position="74"/>
    </location>
</feature>
<feature type="region of interest" description="Disordered" evidence="1">
    <location>
        <begin position="217"/>
        <end position="270"/>
    </location>
</feature>
<sequence length="606" mass="65837">MRTYQTRWQRSAMCIAVAAACASSLSTTIGCARGSAREVSTDLSKQASESAIRAERSIAARNQTPKDVDEREPQEPAGKVFLPGTSPLARQNPLAKLLKENAGQFPSEDPFLQLKNNQENEASEKNPDEKIMLTRHSNNSEPQSSLEREAAQDSSPVAKPFPSYVEVAPEDQNIKNPFAATGQTPAPTTKAKPSLTIRQTAERQTAEGRIAKSLPKLVASGPSHSSTARRAEFPAPETTATLGQWKSLDEKQTPNRGEKTRIAQPTKQVQAIEQPQEVPQDKNVEQFKRMKSLILQAKDQHARGELHAAYRSALLAQNIVTQNGLKLGPNEANPDTIAQEIAAMIWGANTQSSPNQKPRKEAELPIIQPRQQRQPVRHDQAFTTSPAYLNWQPSPQMETKKTAESSPAPPTQMDSADNKVVSAHHDNQSSSSQQLVQQLVGTKVQTDQQELKSLPETEPNTSVPGTGTSSATATVTTATVASRPMPQQVQSVASETKHFVETQSRQRVSPENIAATSAATIDLENPFDVEFKAPASVSPISSTKKEVVSSPVKNLKWGAIAFILATLSTLIGLKMSKSPKQAASEATEETDQENEDRPQLKISKAA</sequence>
<dbReference type="OrthoDB" id="292922at2"/>
<dbReference type="EMBL" id="CP036267">
    <property type="protein sequence ID" value="QDT34585.1"/>
    <property type="molecule type" value="Genomic_DNA"/>
</dbReference>
<feature type="compositionally biased region" description="Polar residues" evidence="1">
    <location>
        <begin position="136"/>
        <end position="145"/>
    </location>
</feature>
<organism evidence="2 3">
    <name type="scientific">Thalassoglobus polymorphus</name>
    <dbReference type="NCBI Taxonomy" id="2527994"/>
    <lineage>
        <taxon>Bacteria</taxon>
        <taxon>Pseudomonadati</taxon>
        <taxon>Planctomycetota</taxon>
        <taxon>Planctomycetia</taxon>
        <taxon>Planctomycetales</taxon>
        <taxon>Planctomycetaceae</taxon>
        <taxon>Thalassoglobus</taxon>
    </lineage>
</organism>
<dbReference type="PROSITE" id="PS51257">
    <property type="entry name" value="PROKAR_LIPOPROTEIN"/>
    <property type="match status" value="1"/>
</dbReference>
<reference evidence="2 3" key="1">
    <citation type="submission" date="2019-02" db="EMBL/GenBank/DDBJ databases">
        <title>Deep-cultivation of Planctomycetes and their phenomic and genomic characterization uncovers novel biology.</title>
        <authorList>
            <person name="Wiegand S."/>
            <person name="Jogler M."/>
            <person name="Boedeker C."/>
            <person name="Pinto D."/>
            <person name="Vollmers J."/>
            <person name="Rivas-Marin E."/>
            <person name="Kohn T."/>
            <person name="Peeters S.H."/>
            <person name="Heuer A."/>
            <person name="Rast P."/>
            <person name="Oberbeckmann S."/>
            <person name="Bunk B."/>
            <person name="Jeske O."/>
            <person name="Meyerdierks A."/>
            <person name="Storesund J.E."/>
            <person name="Kallscheuer N."/>
            <person name="Luecker S."/>
            <person name="Lage O.M."/>
            <person name="Pohl T."/>
            <person name="Merkel B.J."/>
            <person name="Hornburger P."/>
            <person name="Mueller R.-W."/>
            <person name="Bruemmer F."/>
            <person name="Labrenz M."/>
            <person name="Spormann A.M."/>
            <person name="Op den Camp H."/>
            <person name="Overmann J."/>
            <person name="Amann R."/>
            <person name="Jetten M.S.M."/>
            <person name="Mascher T."/>
            <person name="Medema M.H."/>
            <person name="Devos D.P."/>
            <person name="Kaster A.-K."/>
            <person name="Ovreas L."/>
            <person name="Rohde M."/>
            <person name="Galperin M.Y."/>
            <person name="Jogler C."/>
        </authorList>
    </citation>
    <scope>NUCLEOTIDE SEQUENCE [LARGE SCALE GENOMIC DNA]</scope>
    <source>
        <strain evidence="2 3">Mal48</strain>
    </source>
</reference>
<feature type="region of interest" description="Disordered" evidence="1">
    <location>
        <begin position="40"/>
        <end position="88"/>
    </location>
</feature>
<feature type="region of interest" description="Disordered" evidence="1">
    <location>
        <begin position="383"/>
        <end position="511"/>
    </location>
</feature>
<feature type="region of interest" description="Disordered" evidence="1">
    <location>
        <begin position="136"/>
        <end position="196"/>
    </location>
</feature>
<proteinExistence type="predicted"/>
<feature type="compositionally biased region" description="Polar residues" evidence="1">
    <location>
        <begin position="383"/>
        <end position="397"/>
    </location>
</feature>
<feature type="compositionally biased region" description="Low complexity" evidence="1">
    <location>
        <begin position="428"/>
        <end position="440"/>
    </location>
</feature>
<keyword evidence="3" id="KW-1185">Reference proteome</keyword>
<feature type="compositionally biased region" description="Polar residues" evidence="1">
    <location>
        <begin position="485"/>
        <end position="494"/>
    </location>
</feature>
<feature type="region of interest" description="Disordered" evidence="1">
    <location>
        <begin position="577"/>
        <end position="606"/>
    </location>
</feature>
<name>A0A517QSJ0_9PLAN</name>